<reference evidence="1" key="1">
    <citation type="submission" date="2010-09" db="EMBL/GenBank/DDBJ databases">
        <authorList>
            <person name="Daugherty S.C."/>
            <person name="Kilian M."/>
            <person name="Tettelin H."/>
        </authorList>
    </citation>
    <scope>NUCLEOTIDE SEQUENCE [LARGE SCALE GENOMIC DNA]</scope>
    <source>
        <strain evidence="1">SK1302</strain>
    </source>
</reference>
<protein>
    <submittedName>
        <fullName evidence="1">Uncharacterized protein</fullName>
    </submittedName>
</protein>
<gene>
    <name evidence="1" type="ORF">SIN_1691</name>
</gene>
<organism evidence="1">
    <name type="scientific">Streptococcus infantis SK1302</name>
    <dbReference type="NCBI Taxonomy" id="871237"/>
    <lineage>
        <taxon>Bacteria</taxon>
        <taxon>Bacillati</taxon>
        <taxon>Bacillota</taxon>
        <taxon>Bacilli</taxon>
        <taxon>Lactobacillales</taxon>
        <taxon>Streptococcaceae</taxon>
        <taxon>Streptococcus</taxon>
    </lineage>
</organism>
<dbReference type="EMBL" id="AEDY01000110">
    <property type="protein sequence ID" value="EFO53596.1"/>
    <property type="molecule type" value="Genomic_DNA"/>
</dbReference>
<name>A0ABP2J7B8_9STRE</name>
<accession>A0ABP2J7B8</accession>
<sequence>MNNVLFFIKKLKFAVLKIESRSSKTIILFLTTKNLDLLNKKS</sequence>
<comment type="caution">
    <text evidence="1">The sequence shown here is derived from an EMBL/GenBank/DDBJ whole genome shotgun (WGS) entry which is preliminary data.</text>
</comment>
<evidence type="ECO:0000313" key="1">
    <source>
        <dbReference type="EMBL" id="EFO53596.1"/>
    </source>
</evidence>
<proteinExistence type="predicted"/>